<dbReference type="InterPro" id="IPR010914">
    <property type="entry name" value="RsgA_GTPase_dom"/>
</dbReference>
<evidence type="ECO:0000256" key="2">
    <source>
        <dbReference type="HAMAP-Rule" id="MF_01820"/>
    </source>
</evidence>
<dbReference type="PROSITE" id="PS50936">
    <property type="entry name" value="ENGC_GTPASE"/>
    <property type="match status" value="1"/>
</dbReference>
<dbReference type="AlphaFoldDB" id="A0A6N6NSX4"/>
<accession>A0A6N6NSX4</accession>
<keyword evidence="2" id="KW-0694">RNA-binding</keyword>
<protein>
    <recommendedName>
        <fullName evidence="2">Small ribosomal subunit biogenesis GTPase RsgA</fullName>
        <ecNumber evidence="2">3.6.1.-</ecNumber>
    </recommendedName>
</protein>
<feature type="binding site" evidence="2">
    <location>
        <begin position="183"/>
        <end position="191"/>
    </location>
    <ligand>
        <name>GTP</name>
        <dbReference type="ChEBI" id="CHEBI:37565"/>
    </ligand>
</feature>
<keyword evidence="7" id="KW-1185">Reference proteome</keyword>
<feature type="binding site" evidence="2">
    <location>
        <position position="277"/>
    </location>
    <ligand>
        <name>Zn(2+)</name>
        <dbReference type="ChEBI" id="CHEBI:29105"/>
    </ligand>
</feature>
<dbReference type="InterPro" id="IPR004881">
    <property type="entry name" value="Ribosome_biogen_GTPase_RsgA"/>
</dbReference>
<dbReference type="GeneID" id="98657558"/>
<dbReference type="GO" id="GO:0046872">
    <property type="term" value="F:metal ion binding"/>
    <property type="evidence" value="ECO:0007669"/>
    <property type="project" value="UniProtKB-KW"/>
</dbReference>
<dbReference type="GO" id="GO:0005525">
    <property type="term" value="F:GTP binding"/>
    <property type="evidence" value="ECO:0007669"/>
    <property type="project" value="UniProtKB-UniRule"/>
</dbReference>
<name>A0A6N6NSX4_9ACTN</name>
<keyword evidence="3" id="KW-0175">Coiled coil</keyword>
<feature type="binding site" evidence="2">
    <location>
        <position position="271"/>
    </location>
    <ligand>
        <name>Zn(2+)</name>
        <dbReference type="ChEBI" id="CHEBI:29105"/>
    </ligand>
</feature>
<evidence type="ECO:0000259" key="5">
    <source>
        <dbReference type="PROSITE" id="PS50936"/>
    </source>
</evidence>
<feature type="coiled-coil region" evidence="3">
    <location>
        <begin position="124"/>
        <end position="151"/>
    </location>
</feature>
<gene>
    <name evidence="2 6" type="primary">rsgA</name>
    <name evidence="6" type="ORF">F8C90_03955</name>
</gene>
<feature type="binding site" evidence="2">
    <location>
        <position position="264"/>
    </location>
    <ligand>
        <name>Zn(2+)</name>
        <dbReference type="ChEBI" id="CHEBI:29105"/>
    </ligand>
</feature>
<dbReference type="EC" id="3.6.1.-" evidence="2"/>
<dbReference type="NCBIfam" id="TIGR00157">
    <property type="entry name" value="ribosome small subunit-dependent GTPase A"/>
    <property type="match status" value="1"/>
</dbReference>
<dbReference type="Gene3D" id="3.40.50.300">
    <property type="entry name" value="P-loop containing nucleotide triphosphate hydrolases"/>
    <property type="match status" value="1"/>
</dbReference>
<keyword evidence="2" id="KW-0547">Nucleotide-binding</keyword>
<feature type="binding site" evidence="2">
    <location>
        <position position="269"/>
    </location>
    <ligand>
        <name>Zn(2+)</name>
        <dbReference type="ChEBI" id="CHEBI:29105"/>
    </ligand>
</feature>
<keyword evidence="1 2" id="KW-0690">Ribosome biogenesis</keyword>
<keyword evidence="2" id="KW-0479">Metal-binding</keyword>
<keyword evidence="2" id="KW-0862">Zinc</keyword>
<comment type="similarity">
    <text evidence="2">Belongs to the TRAFAC class YlqF/YawG GTPase family. RsgA subfamily.</text>
</comment>
<dbReference type="HAMAP" id="MF_01820">
    <property type="entry name" value="GTPase_RsgA"/>
    <property type="match status" value="1"/>
</dbReference>
<comment type="function">
    <text evidence="2">One of several proteins that assist in the late maturation steps of the functional core of the 30S ribosomal subunit. Helps release RbfA from mature subunits. May play a role in the assembly of ribosomal proteins into the subunit. Circularly permuted GTPase that catalyzes slow GTP hydrolysis, GTPase activity is stimulated by the 30S ribosomal subunit.</text>
</comment>
<evidence type="ECO:0000256" key="3">
    <source>
        <dbReference type="SAM" id="Coils"/>
    </source>
</evidence>
<comment type="subunit">
    <text evidence="2">Monomer. Associates with 30S ribosomal subunit, binds 16S rRNA.</text>
</comment>
<feature type="binding site" evidence="2">
    <location>
        <begin position="127"/>
        <end position="130"/>
    </location>
    <ligand>
        <name>GTP</name>
        <dbReference type="ChEBI" id="CHEBI:37565"/>
    </ligand>
</feature>
<keyword evidence="2" id="KW-0699">rRNA-binding</keyword>
<evidence type="ECO:0000256" key="1">
    <source>
        <dbReference type="ARBA" id="ARBA00022517"/>
    </source>
</evidence>
<sequence>MEETVAIGCVVKLDRGFPLVRLEDGAELRCKHATSLVKGERVRAVIGDRVRVSFAERNDKALIVEVLPRSRELVRKDPTERAVPQVLAANFDRVIVTQPSVEVNMRRLERELVLAHETGAAVSVVLTKADLAESEDEVERVRERVRALVGADVETLVVSEAMPESVEAVRALVPEGTTAVLIGRSGVGKSSLVNLLVGRDVQETGTVRETDGAGRHTTVSREMVAIPHGGYVVDMPGVRGLGLWDADAGIGVAFADVEELAEQCRFRDCKHENEPGCAVRAAVERGDLARERFESYVSLKRETEVVRERREQARWMQREQAQAGLRGSRRSGGAAGTGGSAGGRKTSAASSKMRRNKSGRGSGGSSWRKYGQ</sequence>
<dbReference type="Gene3D" id="1.10.40.50">
    <property type="entry name" value="Probable gtpase engc, domain 3"/>
    <property type="match status" value="1"/>
</dbReference>
<dbReference type="GO" id="GO:0005737">
    <property type="term" value="C:cytoplasm"/>
    <property type="evidence" value="ECO:0007669"/>
    <property type="project" value="UniProtKB-SubCell"/>
</dbReference>
<dbReference type="Proteomes" id="UP000468668">
    <property type="component" value="Unassembled WGS sequence"/>
</dbReference>
<organism evidence="6 7">
    <name type="scientific">Ellagibacter isourolithinifaciens</name>
    <dbReference type="NCBI Taxonomy" id="2137581"/>
    <lineage>
        <taxon>Bacteria</taxon>
        <taxon>Bacillati</taxon>
        <taxon>Actinomycetota</taxon>
        <taxon>Coriobacteriia</taxon>
        <taxon>Eggerthellales</taxon>
        <taxon>Eggerthellaceae</taxon>
        <taxon>Ellagibacter</taxon>
    </lineage>
</organism>
<feature type="domain" description="EngC GTPase" evidence="5">
    <location>
        <begin position="89"/>
        <end position="239"/>
    </location>
</feature>
<feature type="compositionally biased region" description="Gly residues" evidence="4">
    <location>
        <begin position="333"/>
        <end position="342"/>
    </location>
</feature>
<dbReference type="GO" id="GO:0003924">
    <property type="term" value="F:GTPase activity"/>
    <property type="evidence" value="ECO:0007669"/>
    <property type="project" value="UniProtKB-UniRule"/>
</dbReference>
<evidence type="ECO:0000313" key="6">
    <source>
        <dbReference type="EMBL" id="KAB1641323.1"/>
    </source>
</evidence>
<dbReference type="EMBL" id="WAJR01000006">
    <property type="protein sequence ID" value="KAB1641323.1"/>
    <property type="molecule type" value="Genomic_DNA"/>
</dbReference>
<comment type="subcellular location">
    <subcellularLocation>
        <location evidence="2">Cytoplasm</location>
    </subcellularLocation>
</comment>
<reference evidence="6 7" key="1">
    <citation type="submission" date="2019-09" db="EMBL/GenBank/DDBJ databases">
        <title>Whole genome shotgun sequencing (WGS) of Ellagibacter isourolithinifaciens DSM 104140(T) and Adlercreutzia muris DSM 29508(T).</title>
        <authorList>
            <person name="Stoll D.A."/>
            <person name="Danylec N."/>
            <person name="Huch M."/>
        </authorList>
    </citation>
    <scope>NUCLEOTIDE SEQUENCE [LARGE SCALE GENOMIC DNA]</scope>
    <source>
        <strain evidence="6 7">DSM 104140</strain>
    </source>
</reference>
<dbReference type="SUPFAM" id="SSF52540">
    <property type="entry name" value="P-loop containing nucleoside triphosphate hydrolases"/>
    <property type="match status" value="1"/>
</dbReference>
<dbReference type="Pfam" id="PF03193">
    <property type="entry name" value="RsgA_GTPase"/>
    <property type="match status" value="1"/>
</dbReference>
<evidence type="ECO:0000256" key="4">
    <source>
        <dbReference type="SAM" id="MobiDB-lite"/>
    </source>
</evidence>
<keyword evidence="2" id="KW-0963">Cytoplasm</keyword>
<comment type="cofactor">
    <cofactor evidence="2">
        <name>Zn(2+)</name>
        <dbReference type="ChEBI" id="CHEBI:29105"/>
    </cofactor>
    <text evidence="2">Binds 1 zinc ion per subunit.</text>
</comment>
<proteinExistence type="inferred from homology"/>
<dbReference type="CDD" id="cd01854">
    <property type="entry name" value="YjeQ_EngC"/>
    <property type="match status" value="1"/>
</dbReference>
<dbReference type="GO" id="GO:0019843">
    <property type="term" value="F:rRNA binding"/>
    <property type="evidence" value="ECO:0007669"/>
    <property type="project" value="UniProtKB-KW"/>
</dbReference>
<feature type="region of interest" description="Disordered" evidence="4">
    <location>
        <begin position="317"/>
        <end position="372"/>
    </location>
</feature>
<keyword evidence="2" id="KW-0378">Hydrolase</keyword>
<dbReference type="OrthoDB" id="9809485at2"/>
<comment type="caution">
    <text evidence="6">The sequence shown here is derived from an EMBL/GenBank/DDBJ whole genome shotgun (WGS) entry which is preliminary data.</text>
</comment>
<dbReference type="RefSeq" id="WP_158049157.1">
    <property type="nucleotide sequence ID" value="NZ_WAJR01000006.1"/>
</dbReference>
<dbReference type="PANTHER" id="PTHR32120">
    <property type="entry name" value="SMALL RIBOSOMAL SUBUNIT BIOGENESIS GTPASE RSGA"/>
    <property type="match status" value="1"/>
</dbReference>
<dbReference type="InterPro" id="IPR027417">
    <property type="entry name" value="P-loop_NTPase"/>
</dbReference>
<dbReference type="PANTHER" id="PTHR32120:SF10">
    <property type="entry name" value="SMALL RIBOSOMAL SUBUNIT BIOGENESIS GTPASE RSGA"/>
    <property type="match status" value="1"/>
</dbReference>
<evidence type="ECO:0000313" key="7">
    <source>
        <dbReference type="Proteomes" id="UP000468668"/>
    </source>
</evidence>
<dbReference type="GO" id="GO:0042274">
    <property type="term" value="P:ribosomal small subunit biogenesis"/>
    <property type="evidence" value="ECO:0007669"/>
    <property type="project" value="UniProtKB-UniRule"/>
</dbReference>
<keyword evidence="2" id="KW-0342">GTP-binding</keyword>